<protein>
    <submittedName>
        <fullName evidence="1">Uncharacterized protein</fullName>
    </submittedName>
</protein>
<name>A0ABQ2T1I4_STRBA</name>
<reference evidence="2" key="1">
    <citation type="journal article" date="2019" name="Int. J. Syst. Evol. Microbiol.">
        <title>The Global Catalogue of Microorganisms (GCM) 10K type strain sequencing project: providing services to taxonomists for standard genome sequencing and annotation.</title>
        <authorList>
            <consortium name="The Broad Institute Genomics Platform"/>
            <consortium name="The Broad Institute Genome Sequencing Center for Infectious Disease"/>
            <person name="Wu L."/>
            <person name="Ma J."/>
        </authorList>
    </citation>
    <scope>NUCLEOTIDE SEQUENCE [LARGE SCALE GENOMIC DNA]</scope>
    <source>
        <strain evidence="2">JCM 4350</strain>
    </source>
</reference>
<sequence>MPPDPSRLTIRSQSRPGELDLFRRLSYVLDHEQADDLATGRRVPEWMWVALDGDRVVARAAWWTNAPGGEPLVLDFFDLDDTLPVPERVAIGVRLLETATTAVLPAGAERPEYGRFVPPDWHEDPVVRDAVEARIRVMEETGARMPVERLRLEWRAGTPVPEDSGRHGYIDDLLAEGTRVPAAEGVDRIRAATDLGNVPMAKSFERAFTMVRDAEKSKARG</sequence>
<comment type="caution">
    <text evidence="1">The sequence shown here is derived from an EMBL/GenBank/DDBJ whole genome shotgun (WGS) entry which is preliminary data.</text>
</comment>
<dbReference type="Proteomes" id="UP000659767">
    <property type="component" value="Unassembled WGS sequence"/>
</dbReference>
<organism evidence="1 2">
    <name type="scientific">Streptomyces badius</name>
    <dbReference type="NCBI Taxonomy" id="1941"/>
    <lineage>
        <taxon>Bacteria</taxon>
        <taxon>Bacillati</taxon>
        <taxon>Actinomycetota</taxon>
        <taxon>Actinomycetes</taxon>
        <taxon>Kitasatosporales</taxon>
        <taxon>Streptomycetaceae</taxon>
        <taxon>Streptomyces</taxon>
    </lineage>
</organism>
<accession>A0ABQ2T1I4</accession>
<proteinExistence type="predicted"/>
<dbReference type="RefSeq" id="WP_199888071.1">
    <property type="nucleotide sequence ID" value="NZ_BMSZ01000005.1"/>
</dbReference>
<keyword evidence="2" id="KW-1185">Reference proteome</keyword>
<evidence type="ECO:0000313" key="2">
    <source>
        <dbReference type="Proteomes" id="UP000659767"/>
    </source>
</evidence>
<gene>
    <name evidence="1" type="ORF">GCM10010253_23460</name>
</gene>
<dbReference type="EMBL" id="BMSZ01000005">
    <property type="protein sequence ID" value="GGS48400.1"/>
    <property type="molecule type" value="Genomic_DNA"/>
</dbReference>
<evidence type="ECO:0000313" key="1">
    <source>
        <dbReference type="EMBL" id="GGS48400.1"/>
    </source>
</evidence>